<keyword evidence="3" id="KW-0408">Iron</keyword>
<gene>
    <name evidence="7" type="primary">CISD3</name>
    <name evidence="7" type="ORF">g.11751</name>
</gene>
<dbReference type="EMBL" id="GGYP01007122">
    <property type="protein sequence ID" value="MDE51893.1"/>
    <property type="molecule type" value="Transcribed_RNA"/>
</dbReference>
<dbReference type="SMART" id="SM00704">
    <property type="entry name" value="ZnF_CDGSH"/>
    <property type="match status" value="2"/>
</dbReference>
<feature type="domain" description="Iron-binding zinc finger CDGSH type" evidence="6">
    <location>
        <begin position="75"/>
        <end position="112"/>
    </location>
</feature>
<dbReference type="AlphaFoldDB" id="A0A6G1SPS0"/>
<accession>A0A6G1SPS0</accession>
<evidence type="ECO:0000256" key="2">
    <source>
        <dbReference type="ARBA" id="ARBA00022723"/>
    </source>
</evidence>
<sequence>MASANSKTATPILKALTNKAIRALDSTNPGHVHCKLPFKYECKAGRAYMWCSCGWSRTQPFCDATHANIKFKIKNRPLRFECKETKEYWFCQCKHTKTRPFCDGSHNTDIVQKAKSTLETTN</sequence>
<dbReference type="PANTHER" id="PTHR46491">
    <property type="entry name" value="CDGSH IRON SULFUR DOMAIN PROTEIN HOMOLOG"/>
    <property type="match status" value="1"/>
</dbReference>
<dbReference type="InterPro" id="IPR052950">
    <property type="entry name" value="CISD"/>
</dbReference>
<evidence type="ECO:0000256" key="4">
    <source>
        <dbReference type="ARBA" id="ARBA00023014"/>
    </source>
</evidence>
<dbReference type="Gene3D" id="3.40.5.90">
    <property type="entry name" value="CDGSH iron-sulfur domain, mitoNEET-type"/>
    <property type="match status" value="2"/>
</dbReference>
<dbReference type="PANTHER" id="PTHR46491:SF3">
    <property type="entry name" value="CDGSH IRON-SULFUR DOMAIN-CONTAINING PROTEIN 3, MITOCHONDRIAL"/>
    <property type="match status" value="1"/>
</dbReference>
<feature type="domain" description="Iron-binding zinc finger CDGSH type" evidence="6">
    <location>
        <begin position="35"/>
        <end position="72"/>
    </location>
</feature>
<evidence type="ECO:0000256" key="3">
    <source>
        <dbReference type="ARBA" id="ARBA00023004"/>
    </source>
</evidence>
<keyword evidence="2" id="KW-0479">Metal-binding</keyword>
<dbReference type="InterPro" id="IPR018967">
    <property type="entry name" value="FeS-contain_CDGSH-typ"/>
</dbReference>
<proteinExistence type="predicted"/>
<dbReference type="InterPro" id="IPR042216">
    <property type="entry name" value="MitoNEET_CISD"/>
</dbReference>
<dbReference type="Pfam" id="PF09360">
    <property type="entry name" value="zf-CDGSH"/>
    <property type="match status" value="1"/>
</dbReference>
<evidence type="ECO:0000256" key="1">
    <source>
        <dbReference type="ARBA" id="ARBA00022714"/>
    </source>
</evidence>
<dbReference type="GO" id="GO:0005739">
    <property type="term" value="C:mitochondrion"/>
    <property type="evidence" value="ECO:0007669"/>
    <property type="project" value="TreeGrafter"/>
</dbReference>
<evidence type="ECO:0000259" key="6">
    <source>
        <dbReference type="SMART" id="SM00704"/>
    </source>
</evidence>
<dbReference type="GO" id="GO:0046872">
    <property type="term" value="F:metal ion binding"/>
    <property type="evidence" value="ECO:0007669"/>
    <property type="project" value="UniProtKB-KW"/>
</dbReference>
<comment type="cofactor">
    <cofactor evidence="5">
        <name>[2Fe-2S] cluster</name>
        <dbReference type="ChEBI" id="CHEBI:190135"/>
    </cofactor>
</comment>
<evidence type="ECO:0000313" key="7">
    <source>
        <dbReference type="EMBL" id="MDE51893.1"/>
    </source>
</evidence>
<dbReference type="GO" id="GO:0051537">
    <property type="term" value="F:2 iron, 2 sulfur cluster binding"/>
    <property type="evidence" value="ECO:0007669"/>
    <property type="project" value="UniProtKB-KW"/>
</dbReference>
<keyword evidence="1" id="KW-0001">2Fe-2S</keyword>
<reference evidence="7" key="1">
    <citation type="submission" date="2018-10" db="EMBL/GenBank/DDBJ databases">
        <title>Transcriptome assembly of Aceria tosichella (Wheat curl mite) Type 2.</title>
        <authorList>
            <person name="Scully E.D."/>
            <person name="Geib S.M."/>
            <person name="Palmer N.A."/>
            <person name="Gupta A.K."/>
            <person name="Sarath G."/>
            <person name="Tatineni S."/>
        </authorList>
    </citation>
    <scope>NUCLEOTIDE SEQUENCE</scope>
    <source>
        <strain evidence="7">LincolnNE</strain>
    </source>
</reference>
<keyword evidence="4" id="KW-0411">Iron-sulfur</keyword>
<name>A0A6G1SPS0_9ACAR</name>
<evidence type="ECO:0000256" key="5">
    <source>
        <dbReference type="ARBA" id="ARBA00034078"/>
    </source>
</evidence>
<organism evidence="7">
    <name type="scientific">Aceria tosichella</name>
    <name type="common">wheat curl mite</name>
    <dbReference type="NCBI Taxonomy" id="561515"/>
    <lineage>
        <taxon>Eukaryota</taxon>
        <taxon>Metazoa</taxon>
        <taxon>Ecdysozoa</taxon>
        <taxon>Arthropoda</taxon>
        <taxon>Chelicerata</taxon>
        <taxon>Arachnida</taxon>
        <taxon>Acari</taxon>
        <taxon>Acariformes</taxon>
        <taxon>Trombidiformes</taxon>
        <taxon>Prostigmata</taxon>
        <taxon>Eupodina</taxon>
        <taxon>Eriophyoidea</taxon>
        <taxon>Eriophyidae</taxon>
        <taxon>Eriophyinae</taxon>
        <taxon>Aceriini</taxon>
        <taxon>Aceria</taxon>
    </lineage>
</organism>
<protein>
    <submittedName>
        <fullName evidence="7">CDGSH iron-sulfur domain-containing protein 3, mitochondrial</fullName>
    </submittedName>
</protein>